<name>A0A6A6X3A9_9PLEO</name>
<organism evidence="1 2">
    <name type="scientific">Melanomma pulvis-pyrius CBS 109.77</name>
    <dbReference type="NCBI Taxonomy" id="1314802"/>
    <lineage>
        <taxon>Eukaryota</taxon>
        <taxon>Fungi</taxon>
        <taxon>Dikarya</taxon>
        <taxon>Ascomycota</taxon>
        <taxon>Pezizomycotina</taxon>
        <taxon>Dothideomycetes</taxon>
        <taxon>Pleosporomycetidae</taxon>
        <taxon>Pleosporales</taxon>
        <taxon>Melanommataceae</taxon>
        <taxon>Melanomma</taxon>
    </lineage>
</organism>
<dbReference type="EMBL" id="MU002075">
    <property type="protein sequence ID" value="KAF2790407.1"/>
    <property type="molecule type" value="Genomic_DNA"/>
</dbReference>
<proteinExistence type="predicted"/>
<dbReference type="AlphaFoldDB" id="A0A6A6X3A9"/>
<reference evidence="1" key="1">
    <citation type="journal article" date="2020" name="Stud. Mycol.">
        <title>101 Dothideomycetes genomes: a test case for predicting lifestyles and emergence of pathogens.</title>
        <authorList>
            <person name="Haridas S."/>
            <person name="Albert R."/>
            <person name="Binder M."/>
            <person name="Bloem J."/>
            <person name="Labutti K."/>
            <person name="Salamov A."/>
            <person name="Andreopoulos B."/>
            <person name="Baker S."/>
            <person name="Barry K."/>
            <person name="Bills G."/>
            <person name="Bluhm B."/>
            <person name="Cannon C."/>
            <person name="Castanera R."/>
            <person name="Culley D."/>
            <person name="Daum C."/>
            <person name="Ezra D."/>
            <person name="Gonzalez J."/>
            <person name="Henrissat B."/>
            <person name="Kuo A."/>
            <person name="Liang C."/>
            <person name="Lipzen A."/>
            <person name="Lutzoni F."/>
            <person name="Magnuson J."/>
            <person name="Mondo S."/>
            <person name="Nolan M."/>
            <person name="Ohm R."/>
            <person name="Pangilinan J."/>
            <person name="Park H.-J."/>
            <person name="Ramirez L."/>
            <person name="Alfaro M."/>
            <person name="Sun H."/>
            <person name="Tritt A."/>
            <person name="Yoshinaga Y."/>
            <person name="Zwiers L.-H."/>
            <person name="Turgeon B."/>
            <person name="Goodwin S."/>
            <person name="Spatafora J."/>
            <person name="Crous P."/>
            <person name="Grigoriev I."/>
        </authorList>
    </citation>
    <scope>NUCLEOTIDE SEQUENCE</scope>
    <source>
        <strain evidence="1">CBS 109.77</strain>
    </source>
</reference>
<dbReference type="OrthoDB" id="3673440at2759"/>
<gene>
    <name evidence="1" type="ORF">K505DRAFT_199687</name>
</gene>
<evidence type="ECO:0000313" key="2">
    <source>
        <dbReference type="Proteomes" id="UP000799757"/>
    </source>
</evidence>
<keyword evidence="2" id="KW-1185">Reference proteome</keyword>
<protein>
    <submittedName>
        <fullName evidence="1">Uncharacterized protein</fullName>
    </submittedName>
</protein>
<evidence type="ECO:0000313" key="1">
    <source>
        <dbReference type="EMBL" id="KAF2790407.1"/>
    </source>
</evidence>
<feature type="non-terminal residue" evidence="1">
    <location>
        <position position="1"/>
    </location>
</feature>
<feature type="non-terminal residue" evidence="1">
    <location>
        <position position="253"/>
    </location>
</feature>
<dbReference type="Proteomes" id="UP000799757">
    <property type="component" value="Unassembled WGS sequence"/>
</dbReference>
<sequence length="253" mass="28763">TLFDLPGEVRNEIYTFALPMHKEQVPLNRLYKGELNTHIQLLQTCTQVFDEARRLMAATSTAYIPVMPGMDWTFGPPKEDGKVPAEVKATAMQALAEFTTVHFHLHTEALYSCSSRRVLKSLEAALGIFVANSAAVSARLDNKKRRAIVHLDLFLPAWSCSRAYVIGSFDPLFDIMAGDCNTVWDIRYYVPRPYRWLELDLAQLAGYCTRYGQTHFVDMTVQAERYGDYEWEEGTVPEGVKDVPTPVSEFWPN</sequence>
<accession>A0A6A6X3A9</accession>